<evidence type="ECO:0000256" key="3">
    <source>
        <dbReference type="ARBA" id="ARBA00022553"/>
    </source>
</evidence>
<dbReference type="STRING" id="558173.CDOO_13020"/>
<keyword evidence="8" id="KW-0902">Two-component regulatory system</keyword>
<keyword evidence="9" id="KW-1133">Transmembrane helix</keyword>
<keyword evidence="9" id="KW-0472">Membrane</keyword>
<accession>A0A097IJS4</accession>
<evidence type="ECO:0000256" key="9">
    <source>
        <dbReference type="SAM" id="Phobius"/>
    </source>
</evidence>
<dbReference type="GO" id="GO:0000155">
    <property type="term" value="F:phosphorelay sensor kinase activity"/>
    <property type="evidence" value="ECO:0007669"/>
    <property type="project" value="InterPro"/>
</dbReference>
<dbReference type="InterPro" id="IPR036890">
    <property type="entry name" value="HATPase_C_sf"/>
</dbReference>
<feature type="transmembrane region" description="Helical" evidence="9">
    <location>
        <begin position="6"/>
        <end position="27"/>
    </location>
</feature>
<feature type="transmembrane region" description="Helical" evidence="9">
    <location>
        <begin position="39"/>
        <end position="66"/>
    </location>
</feature>
<keyword evidence="9" id="KW-0812">Transmembrane</keyword>
<evidence type="ECO:0000256" key="8">
    <source>
        <dbReference type="ARBA" id="ARBA00023012"/>
    </source>
</evidence>
<dbReference type="PANTHER" id="PTHR24421:SF10">
    <property type="entry name" value="NITRATE_NITRITE SENSOR PROTEIN NARQ"/>
    <property type="match status" value="1"/>
</dbReference>
<evidence type="ECO:0000256" key="2">
    <source>
        <dbReference type="ARBA" id="ARBA00012438"/>
    </source>
</evidence>
<keyword evidence="5" id="KW-0547">Nucleotide-binding</keyword>
<dbReference type="InterPro" id="IPR050482">
    <property type="entry name" value="Sensor_HK_TwoCompSys"/>
</dbReference>
<gene>
    <name evidence="11" type="ORF">CDOO_13020</name>
</gene>
<dbReference type="PANTHER" id="PTHR24421">
    <property type="entry name" value="NITRATE/NITRITE SENSOR PROTEIN NARX-RELATED"/>
    <property type="match status" value="1"/>
</dbReference>
<feature type="domain" description="Signal transduction histidine kinase subgroup 3 dimerisation and phosphoacceptor" evidence="10">
    <location>
        <begin position="159"/>
        <end position="221"/>
    </location>
</feature>
<feature type="transmembrane region" description="Helical" evidence="9">
    <location>
        <begin position="97"/>
        <end position="115"/>
    </location>
</feature>
<feature type="transmembrane region" description="Helical" evidence="9">
    <location>
        <begin position="72"/>
        <end position="90"/>
    </location>
</feature>
<dbReference type="AlphaFoldDB" id="A0A097IJS4"/>
<dbReference type="GO" id="GO:0005524">
    <property type="term" value="F:ATP binding"/>
    <property type="evidence" value="ECO:0007669"/>
    <property type="project" value="UniProtKB-KW"/>
</dbReference>
<evidence type="ECO:0000256" key="4">
    <source>
        <dbReference type="ARBA" id="ARBA00022679"/>
    </source>
</evidence>
<evidence type="ECO:0000256" key="1">
    <source>
        <dbReference type="ARBA" id="ARBA00000085"/>
    </source>
</evidence>
<dbReference type="SUPFAM" id="SSF55874">
    <property type="entry name" value="ATPase domain of HSP90 chaperone/DNA topoisomerase II/histidine kinase"/>
    <property type="match status" value="1"/>
</dbReference>
<dbReference type="HOGENOM" id="CLU_784623_0_0_11"/>
<keyword evidence="6" id="KW-0418">Kinase</keyword>
<dbReference type="eggNOG" id="COG4585">
    <property type="taxonomic scope" value="Bacteria"/>
</dbReference>
<dbReference type="Gene3D" id="1.20.5.1930">
    <property type="match status" value="1"/>
</dbReference>
<dbReference type="GO" id="GO:0046983">
    <property type="term" value="F:protein dimerization activity"/>
    <property type="evidence" value="ECO:0007669"/>
    <property type="project" value="InterPro"/>
</dbReference>
<dbReference type="RefSeq" id="WP_018022423.1">
    <property type="nucleotide sequence ID" value="NZ_AQUX01000007.1"/>
</dbReference>
<evidence type="ECO:0000256" key="5">
    <source>
        <dbReference type="ARBA" id="ARBA00022741"/>
    </source>
</evidence>
<dbReference type="KEGG" id="cdo:CDOO_13020"/>
<evidence type="ECO:0000313" key="11">
    <source>
        <dbReference type="EMBL" id="AIT62353.1"/>
    </source>
</evidence>
<dbReference type="EC" id="2.7.13.3" evidence="2"/>
<dbReference type="Gene3D" id="3.30.565.10">
    <property type="entry name" value="Histidine kinase-like ATPase, C-terminal domain"/>
    <property type="match status" value="1"/>
</dbReference>
<evidence type="ECO:0000259" key="10">
    <source>
        <dbReference type="Pfam" id="PF07730"/>
    </source>
</evidence>
<protein>
    <recommendedName>
        <fullName evidence="2">histidine kinase</fullName>
        <ecNumber evidence="2">2.7.13.3</ecNumber>
    </recommendedName>
</protein>
<keyword evidence="7" id="KW-0067">ATP-binding</keyword>
<dbReference type="GO" id="GO:0016020">
    <property type="term" value="C:membrane"/>
    <property type="evidence" value="ECO:0007669"/>
    <property type="project" value="InterPro"/>
</dbReference>
<keyword evidence="3" id="KW-0597">Phosphoprotein</keyword>
<dbReference type="Proteomes" id="UP000029914">
    <property type="component" value="Chromosome"/>
</dbReference>
<evidence type="ECO:0000313" key="12">
    <source>
        <dbReference type="Proteomes" id="UP000029914"/>
    </source>
</evidence>
<dbReference type="EMBL" id="CP006764">
    <property type="protein sequence ID" value="AIT62353.1"/>
    <property type="molecule type" value="Genomic_DNA"/>
</dbReference>
<dbReference type="Pfam" id="PF07730">
    <property type="entry name" value="HisKA_3"/>
    <property type="match status" value="1"/>
</dbReference>
<feature type="transmembrane region" description="Helical" evidence="9">
    <location>
        <begin position="121"/>
        <end position="141"/>
    </location>
</feature>
<keyword evidence="4" id="KW-0808">Transferase</keyword>
<name>A0A097IJS4_9CORY</name>
<reference evidence="11 12" key="1">
    <citation type="submission" date="2013-09" db="EMBL/GenBank/DDBJ databases">
        <title>Complete genome sequence of Corynebacterium doosanense CAU 212(T) (=DSM 45436(T)), isolated from activated sludge.</title>
        <authorList>
            <person name="Schaffert L."/>
            <person name="Albersmeier A."/>
            <person name="Kalinowski J."/>
            <person name="Ruckert C."/>
        </authorList>
    </citation>
    <scope>NUCLEOTIDE SEQUENCE [LARGE SCALE GENOMIC DNA]</scope>
    <source>
        <strain evidence="11 12">CAU 212</strain>
    </source>
</reference>
<organism evidence="11 12">
    <name type="scientific">Corynebacterium doosanense CAU 212 = DSM 45436</name>
    <dbReference type="NCBI Taxonomy" id="558173"/>
    <lineage>
        <taxon>Bacteria</taxon>
        <taxon>Bacillati</taxon>
        <taxon>Actinomycetota</taxon>
        <taxon>Actinomycetes</taxon>
        <taxon>Mycobacteriales</taxon>
        <taxon>Corynebacteriaceae</taxon>
        <taxon>Corynebacterium</taxon>
    </lineage>
</organism>
<proteinExistence type="predicted"/>
<evidence type="ECO:0000256" key="6">
    <source>
        <dbReference type="ARBA" id="ARBA00022777"/>
    </source>
</evidence>
<sequence>MRDLSASTVSVIAWSAGAVLLCALGLISGAPVPGLVATLVLMGALIAARRVPIIASVVFVAGFVFVSSTPGLLGFIDAILALAFCAWMAYRRPALHVGILVVVLGLAGLFDPTAGRFTSDYSAAVIWMTQLISVALIGWGIQRWQRARREMIEDLRRRRREIARTLHDSVAASLTSVVIKAEVLGLAQDDDDTEMSRQLRDIAEDSRRSMRQVRQLITILDSEERDDLVASIESLSSVLDKGRERFEAKGFHVTPADFGGSELPVALDPPCVELVDKFLAEVATNALKYAPARSTLVVERRYADGNYELSVSNDLGPRSPAGVMSSGLGLRNLSADAERLGGELLAGASEDRWRTTLRLPA</sequence>
<keyword evidence="12" id="KW-1185">Reference proteome</keyword>
<comment type="catalytic activity">
    <reaction evidence="1">
        <text>ATP + protein L-histidine = ADP + protein N-phospho-L-histidine.</text>
        <dbReference type="EC" id="2.7.13.3"/>
    </reaction>
</comment>
<dbReference type="InterPro" id="IPR011712">
    <property type="entry name" value="Sig_transdc_His_kin_sub3_dim/P"/>
</dbReference>
<evidence type="ECO:0000256" key="7">
    <source>
        <dbReference type="ARBA" id="ARBA00022840"/>
    </source>
</evidence>
<dbReference type="OrthoDB" id="4428135at2"/>